<feature type="non-terminal residue" evidence="3">
    <location>
        <position position="201"/>
    </location>
</feature>
<gene>
    <name evidence="3" type="ORF">X975_07028</name>
</gene>
<feature type="chain" id="PRO_5001831099" evidence="2">
    <location>
        <begin position="33"/>
        <end position="201"/>
    </location>
</feature>
<organism evidence="3 4">
    <name type="scientific">Stegodyphus mimosarum</name>
    <name type="common">African social velvet spider</name>
    <dbReference type="NCBI Taxonomy" id="407821"/>
    <lineage>
        <taxon>Eukaryota</taxon>
        <taxon>Metazoa</taxon>
        <taxon>Ecdysozoa</taxon>
        <taxon>Arthropoda</taxon>
        <taxon>Chelicerata</taxon>
        <taxon>Arachnida</taxon>
        <taxon>Araneae</taxon>
        <taxon>Araneomorphae</taxon>
        <taxon>Entelegynae</taxon>
        <taxon>Eresoidea</taxon>
        <taxon>Eresidae</taxon>
        <taxon>Stegodyphus</taxon>
    </lineage>
</organism>
<name>A0A087UY17_STEMI</name>
<dbReference type="Proteomes" id="UP000054359">
    <property type="component" value="Unassembled WGS sequence"/>
</dbReference>
<reference evidence="3 4" key="1">
    <citation type="submission" date="2013-11" db="EMBL/GenBank/DDBJ databases">
        <title>Genome sequencing of Stegodyphus mimosarum.</title>
        <authorList>
            <person name="Bechsgaard J."/>
        </authorList>
    </citation>
    <scope>NUCLEOTIDE SEQUENCE [LARGE SCALE GENOMIC DNA]</scope>
</reference>
<dbReference type="OrthoDB" id="5919137at2759"/>
<evidence type="ECO:0000313" key="4">
    <source>
        <dbReference type="Proteomes" id="UP000054359"/>
    </source>
</evidence>
<keyword evidence="2" id="KW-0732">Signal</keyword>
<dbReference type="EMBL" id="KK122214">
    <property type="protein sequence ID" value="KFM82256.1"/>
    <property type="molecule type" value="Genomic_DNA"/>
</dbReference>
<feature type="region of interest" description="Disordered" evidence="1">
    <location>
        <begin position="138"/>
        <end position="168"/>
    </location>
</feature>
<proteinExistence type="predicted"/>
<protein>
    <submittedName>
        <fullName evidence="3">Uncharacterized protein</fullName>
    </submittedName>
</protein>
<evidence type="ECO:0000256" key="2">
    <source>
        <dbReference type="SAM" id="SignalP"/>
    </source>
</evidence>
<accession>A0A087UY17</accession>
<dbReference type="OMA" id="KDEGWMS"/>
<evidence type="ECO:0000313" key="3">
    <source>
        <dbReference type="EMBL" id="KFM82256.1"/>
    </source>
</evidence>
<evidence type="ECO:0000256" key="1">
    <source>
        <dbReference type="SAM" id="MobiDB-lite"/>
    </source>
</evidence>
<feature type="signal peptide" evidence="2">
    <location>
        <begin position="1"/>
        <end position="32"/>
    </location>
</feature>
<dbReference type="AlphaFoldDB" id="A0A087UY17"/>
<sequence length="201" mass="23111">MDIRKWGSPCRWRCIHLLFLAICLLRLEYATASESGYASQLENQESNEEDTSGSKLDSLNSLLPFDLEQDSEYKRGSSFFPLRGKKLSLDDAIASHQQIISDQEDKRSQFFPLRGKKIPLELKRASYFMPMRGRKDEGWMSDDVPEDKRASSFMPMRGKKSSGDSTYQHLGKSALKRPMSFFATRGKRLDDSIVERMSKLH</sequence>
<keyword evidence="4" id="KW-1185">Reference proteome</keyword>